<comment type="caution">
    <text evidence="1">The sequence shown here is derived from an EMBL/GenBank/DDBJ whole genome shotgun (WGS) entry which is preliminary data.</text>
</comment>
<dbReference type="EMBL" id="JAPDGR010000243">
    <property type="protein sequence ID" value="KAJ2992879.1"/>
    <property type="molecule type" value="Genomic_DNA"/>
</dbReference>
<proteinExistence type="predicted"/>
<reference evidence="1" key="1">
    <citation type="submission" date="2022-10" db="EMBL/GenBank/DDBJ databases">
        <title>Genome Sequence of Xylaria curta.</title>
        <authorList>
            <person name="Buettner E."/>
        </authorList>
    </citation>
    <scope>NUCLEOTIDE SEQUENCE</scope>
    <source>
        <strain evidence="1">Babe10</strain>
    </source>
</reference>
<protein>
    <submittedName>
        <fullName evidence="1">Uncharacterized protein</fullName>
    </submittedName>
</protein>
<evidence type="ECO:0000313" key="1">
    <source>
        <dbReference type="EMBL" id="KAJ2992879.1"/>
    </source>
</evidence>
<keyword evidence="2" id="KW-1185">Reference proteome</keyword>
<gene>
    <name evidence="1" type="ORF">NUW58_g2020</name>
</gene>
<sequence length="474" mass="52839">MTTVAGPNHSLQWAPPKNATFERDLDDFERFYHFISKTGQGCPNRLNWRSTVCARITTALDDLPGRLRNAWKNARLEFPIIAAYVENDRFVYKAADEKDLELWMQETFNVLDTERTARRESYYTGPETRRMLLHFLPHTQEVFVQGPHTHIDGIGLAVLLRFILQSVAGAEESSCVLGEEVKNLLPPLAVTSGVPTPTPAQKKAFNTAMQGFVSNFAAVHVHSENKGAPARTTKIQWLIYDEADTKAIAARSKELGFSVTACLQAALSRTARIHGQVDSSCHATMAIYDGRGYVDGKFYPHDRLVGPHVFAMPAVYPISESFQETALAAKEVLASFKEDDLVRTASGLWVDAMNEMLSTPPPPGAPVAADLQLSSIGVLDKFFPPLYKGEDGQTQIEVDDLWMSLDILYPNVAVDAWTFRGKLNIELMYNEAYHRDSSITLITSLIHEQLTQGLGLDLKYDARKPGEEDFVSRS</sequence>
<evidence type="ECO:0000313" key="2">
    <source>
        <dbReference type="Proteomes" id="UP001143856"/>
    </source>
</evidence>
<dbReference type="Proteomes" id="UP001143856">
    <property type="component" value="Unassembled WGS sequence"/>
</dbReference>
<name>A0ACC1PIX4_9PEZI</name>
<accession>A0ACC1PIX4</accession>
<organism evidence="1 2">
    <name type="scientific">Xylaria curta</name>
    <dbReference type="NCBI Taxonomy" id="42375"/>
    <lineage>
        <taxon>Eukaryota</taxon>
        <taxon>Fungi</taxon>
        <taxon>Dikarya</taxon>
        <taxon>Ascomycota</taxon>
        <taxon>Pezizomycotina</taxon>
        <taxon>Sordariomycetes</taxon>
        <taxon>Xylariomycetidae</taxon>
        <taxon>Xylariales</taxon>
        <taxon>Xylariaceae</taxon>
        <taxon>Xylaria</taxon>
    </lineage>
</organism>